<evidence type="ECO:0000313" key="4">
    <source>
        <dbReference type="Proteomes" id="UP000317835"/>
    </source>
</evidence>
<dbReference type="Pfam" id="PF01764">
    <property type="entry name" value="Lipase_3"/>
    <property type="match status" value="1"/>
</dbReference>
<dbReference type="PANTHER" id="PTHR45856">
    <property type="entry name" value="ALPHA/BETA-HYDROLASES SUPERFAMILY PROTEIN"/>
    <property type="match status" value="1"/>
</dbReference>
<protein>
    <submittedName>
        <fullName evidence="3">Lipase (Class 3)</fullName>
    </submittedName>
</protein>
<dbReference type="Proteomes" id="UP000317835">
    <property type="component" value="Chromosome"/>
</dbReference>
<dbReference type="InterPro" id="IPR051218">
    <property type="entry name" value="Sec_MonoDiacylglyc_Lipase"/>
</dbReference>
<dbReference type="EMBL" id="CP036426">
    <property type="protein sequence ID" value="QDV35395.1"/>
    <property type="molecule type" value="Genomic_DNA"/>
</dbReference>
<dbReference type="Gene3D" id="3.40.50.1820">
    <property type="entry name" value="alpha/beta hydrolase"/>
    <property type="match status" value="1"/>
</dbReference>
<dbReference type="KEGG" id="tpla:ElP_32980"/>
<dbReference type="InterPro" id="IPR029058">
    <property type="entry name" value="AB_hydrolase_fold"/>
</dbReference>
<dbReference type="InterPro" id="IPR002921">
    <property type="entry name" value="Fungal_lipase-type"/>
</dbReference>
<dbReference type="GO" id="GO:0006629">
    <property type="term" value="P:lipid metabolic process"/>
    <property type="evidence" value="ECO:0007669"/>
    <property type="project" value="InterPro"/>
</dbReference>
<proteinExistence type="predicted"/>
<dbReference type="CDD" id="cd00519">
    <property type="entry name" value="Lipase_3"/>
    <property type="match status" value="1"/>
</dbReference>
<evidence type="ECO:0000313" key="3">
    <source>
        <dbReference type="EMBL" id="QDV35395.1"/>
    </source>
</evidence>
<dbReference type="RefSeq" id="WP_145270970.1">
    <property type="nucleotide sequence ID" value="NZ_CP036426.1"/>
</dbReference>
<keyword evidence="4" id="KW-1185">Reference proteome</keyword>
<dbReference type="OrthoDB" id="5522031at2"/>
<reference evidence="3 4" key="1">
    <citation type="submission" date="2019-02" db="EMBL/GenBank/DDBJ databases">
        <title>Deep-cultivation of Planctomycetes and their phenomic and genomic characterization uncovers novel biology.</title>
        <authorList>
            <person name="Wiegand S."/>
            <person name="Jogler M."/>
            <person name="Boedeker C."/>
            <person name="Pinto D."/>
            <person name="Vollmers J."/>
            <person name="Rivas-Marin E."/>
            <person name="Kohn T."/>
            <person name="Peeters S.H."/>
            <person name="Heuer A."/>
            <person name="Rast P."/>
            <person name="Oberbeckmann S."/>
            <person name="Bunk B."/>
            <person name="Jeske O."/>
            <person name="Meyerdierks A."/>
            <person name="Storesund J.E."/>
            <person name="Kallscheuer N."/>
            <person name="Luecker S."/>
            <person name="Lage O.M."/>
            <person name="Pohl T."/>
            <person name="Merkel B.J."/>
            <person name="Hornburger P."/>
            <person name="Mueller R.-W."/>
            <person name="Bruemmer F."/>
            <person name="Labrenz M."/>
            <person name="Spormann A.M."/>
            <person name="Op den Camp H."/>
            <person name="Overmann J."/>
            <person name="Amann R."/>
            <person name="Jetten M.S.M."/>
            <person name="Mascher T."/>
            <person name="Medema M.H."/>
            <person name="Devos D.P."/>
            <person name="Kaster A.-K."/>
            <person name="Ovreas L."/>
            <person name="Rohde M."/>
            <person name="Galperin M.Y."/>
            <person name="Jogler C."/>
        </authorList>
    </citation>
    <scope>NUCLEOTIDE SEQUENCE [LARGE SCALE GENOMIC DNA]</scope>
    <source>
        <strain evidence="3 4">ElP</strain>
    </source>
</reference>
<feature type="domain" description="Fungal lipase-type" evidence="2">
    <location>
        <begin position="200"/>
        <end position="336"/>
    </location>
</feature>
<sequence>MTPKWNRRRLLLTGLGAGLATGSTVDRLRERRRAARQLADDSLSQYTSAVEAAYASEASWQEEVEQLLSTSEPELPPPPIPYDRERSLQLIRACKLAVTQYRTGRSVPSFDGDLTDLDDFRRSFPGYEHVATFVATEENLERYLQADPAPPPGTLHSPLGDGLQFLRRALHETIPAIVRRAYRLPVYFGFVLRSDRDQLMVFRGTQTQAEWVSNIRSGQRRYPADPAEPQLGWVHNGFLTIAGTQLRPNPAELADEVLDPALPLYITGHSLGGALATISALDLAHRVPELAGQIRLYTYAAPRVGDPSFAESFRRLVPNAYRVANVADTVPLVPSTKMGRGFVHVGEPWTFLAHFGDLLPNHIADTYLAAVSRKAEGPGRHRGLHTLEGLPTADSGD</sequence>
<organism evidence="3 4">
    <name type="scientific">Tautonia plasticadhaerens</name>
    <dbReference type="NCBI Taxonomy" id="2527974"/>
    <lineage>
        <taxon>Bacteria</taxon>
        <taxon>Pseudomonadati</taxon>
        <taxon>Planctomycetota</taxon>
        <taxon>Planctomycetia</taxon>
        <taxon>Isosphaerales</taxon>
        <taxon>Isosphaeraceae</taxon>
        <taxon>Tautonia</taxon>
    </lineage>
</organism>
<name>A0A518H3H4_9BACT</name>
<dbReference type="SUPFAM" id="SSF53474">
    <property type="entry name" value="alpha/beta-Hydrolases"/>
    <property type="match status" value="1"/>
</dbReference>
<accession>A0A518H3H4</accession>
<feature type="region of interest" description="Disordered" evidence="1">
    <location>
        <begin position="377"/>
        <end position="397"/>
    </location>
</feature>
<dbReference type="AlphaFoldDB" id="A0A518H3H4"/>
<evidence type="ECO:0000256" key="1">
    <source>
        <dbReference type="SAM" id="MobiDB-lite"/>
    </source>
</evidence>
<gene>
    <name evidence="3" type="ORF">ElP_32980</name>
</gene>
<evidence type="ECO:0000259" key="2">
    <source>
        <dbReference type="Pfam" id="PF01764"/>
    </source>
</evidence>
<dbReference type="PANTHER" id="PTHR45856:SF24">
    <property type="entry name" value="FUNGAL LIPASE-LIKE DOMAIN-CONTAINING PROTEIN"/>
    <property type="match status" value="1"/>
</dbReference>